<dbReference type="PRINTS" id="PR00406">
    <property type="entry name" value="CYTB5RDTASE"/>
</dbReference>
<dbReference type="InterPro" id="IPR036010">
    <property type="entry name" value="2Fe-2S_ferredoxin-like_sf"/>
</dbReference>
<gene>
    <name evidence="11" type="ORF">ACFQZI_15505</name>
</gene>
<evidence type="ECO:0000256" key="6">
    <source>
        <dbReference type="ARBA" id="ARBA00023002"/>
    </source>
</evidence>
<evidence type="ECO:0000256" key="2">
    <source>
        <dbReference type="ARBA" id="ARBA00022630"/>
    </source>
</evidence>
<dbReference type="PROSITE" id="PS00197">
    <property type="entry name" value="2FE2S_FER_1"/>
    <property type="match status" value="1"/>
</dbReference>
<dbReference type="Gene3D" id="2.40.30.10">
    <property type="entry name" value="Translation factors"/>
    <property type="match status" value="1"/>
</dbReference>
<name>A0ABW2ZJF2_9SPHI</name>
<keyword evidence="8" id="KW-0411">Iron-sulfur</keyword>
<dbReference type="InterPro" id="IPR012675">
    <property type="entry name" value="Beta-grasp_dom_sf"/>
</dbReference>
<evidence type="ECO:0000256" key="8">
    <source>
        <dbReference type="ARBA" id="ARBA00023014"/>
    </source>
</evidence>
<keyword evidence="7" id="KW-0408">Iron</keyword>
<dbReference type="CDD" id="cd06214">
    <property type="entry name" value="PA_degradation_oxidoreductase_like"/>
    <property type="match status" value="1"/>
</dbReference>
<feature type="domain" description="FAD-binding FR-type" evidence="10">
    <location>
        <begin position="2"/>
        <end position="104"/>
    </location>
</feature>
<dbReference type="InterPro" id="IPR050415">
    <property type="entry name" value="MRET"/>
</dbReference>
<evidence type="ECO:0000256" key="5">
    <source>
        <dbReference type="ARBA" id="ARBA00022827"/>
    </source>
</evidence>
<dbReference type="InterPro" id="IPR008333">
    <property type="entry name" value="Cbr1-like_FAD-bd_dom"/>
</dbReference>
<keyword evidence="12" id="KW-1185">Reference proteome</keyword>
<dbReference type="Pfam" id="PF00175">
    <property type="entry name" value="NAD_binding_1"/>
    <property type="match status" value="1"/>
</dbReference>
<evidence type="ECO:0000256" key="4">
    <source>
        <dbReference type="ARBA" id="ARBA00022723"/>
    </source>
</evidence>
<keyword evidence="6" id="KW-0560">Oxidoreductase</keyword>
<evidence type="ECO:0000256" key="7">
    <source>
        <dbReference type="ARBA" id="ARBA00023004"/>
    </source>
</evidence>
<keyword evidence="5" id="KW-0274">FAD</keyword>
<dbReference type="SUPFAM" id="SSF54292">
    <property type="entry name" value="2Fe-2S ferredoxin-like"/>
    <property type="match status" value="1"/>
</dbReference>
<dbReference type="InterPro" id="IPR017938">
    <property type="entry name" value="Riboflavin_synthase-like_b-brl"/>
</dbReference>
<keyword evidence="2" id="KW-0285">Flavoprotein</keyword>
<sequence length="340" mass="38488">MADLLQLRVDGIKWELPDTATFYLVKAIGHKPVYKAGQFLTLVFNHHNQEIRRSYSLSSSPDDERLAITVKRITNGEISRFLLTKVNIGDVLNVVAPAGVFTVNNYEDEKDLVFFAAGSGITPIFSQIKYVLNRPGKSKLHLIYSSQNKQGVLFNNELNELLSAYPDRFTITYLLSSEANRLTNIRVEQLVKEQLNFDKTQADFYLCGPFVYMRMIRLTLMYMGIHSQQIHKENFVLETVPVTGSQTNYAPKNIRINYEGEVHDLVQGENQSILQAALQNNIRLPYSCRSGICSACVAFCKTGKVEMAKNEVLTDDDIAKGWILTCTGHALTDDVEVEYR</sequence>
<evidence type="ECO:0000313" key="12">
    <source>
        <dbReference type="Proteomes" id="UP001597073"/>
    </source>
</evidence>
<dbReference type="InterPro" id="IPR001433">
    <property type="entry name" value="OxRdtase_FAD/NAD-bd"/>
</dbReference>
<dbReference type="EMBL" id="JBHTIA010000012">
    <property type="protein sequence ID" value="MFD0766269.1"/>
    <property type="molecule type" value="Genomic_DNA"/>
</dbReference>
<comment type="cofactor">
    <cofactor evidence="1">
        <name>FAD</name>
        <dbReference type="ChEBI" id="CHEBI:57692"/>
    </cofactor>
</comment>
<dbReference type="InterPro" id="IPR017927">
    <property type="entry name" value="FAD-bd_FR_type"/>
</dbReference>
<dbReference type="Pfam" id="PF00970">
    <property type="entry name" value="FAD_binding_6"/>
    <property type="match status" value="1"/>
</dbReference>
<dbReference type="SUPFAM" id="SSF63380">
    <property type="entry name" value="Riboflavin synthase domain-like"/>
    <property type="match status" value="1"/>
</dbReference>
<dbReference type="CDD" id="cd00207">
    <property type="entry name" value="fer2"/>
    <property type="match status" value="1"/>
</dbReference>
<keyword evidence="3" id="KW-0001">2Fe-2S</keyword>
<dbReference type="SUPFAM" id="SSF52343">
    <property type="entry name" value="Ferredoxin reductase-like, C-terminal NADP-linked domain"/>
    <property type="match status" value="1"/>
</dbReference>
<evidence type="ECO:0000313" key="11">
    <source>
        <dbReference type="EMBL" id="MFD0766269.1"/>
    </source>
</evidence>
<dbReference type="InterPro" id="IPR039261">
    <property type="entry name" value="FNR_nucleotide-bd"/>
</dbReference>
<dbReference type="InterPro" id="IPR006058">
    <property type="entry name" value="2Fe2S_fd_BS"/>
</dbReference>
<keyword evidence="4" id="KW-0479">Metal-binding</keyword>
<organism evidence="11 12">
    <name type="scientific">Mucilaginibacter lutimaris</name>
    <dbReference type="NCBI Taxonomy" id="931629"/>
    <lineage>
        <taxon>Bacteria</taxon>
        <taxon>Pseudomonadati</taxon>
        <taxon>Bacteroidota</taxon>
        <taxon>Sphingobacteriia</taxon>
        <taxon>Sphingobacteriales</taxon>
        <taxon>Sphingobacteriaceae</taxon>
        <taxon>Mucilaginibacter</taxon>
    </lineage>
</organism>
<dbReference type="PANTHER" id="PTHR47354:SF8">
    <property type="entry name" value="1,2-PHENYLACETYL-COA EPOXIDASE, SUBUNIT E"/>
    <property type="match status" value="1"/>
</dbReference>
<dbReference type="InterPro" id="IPR001041">
    <property type="entry name" value="2Fe-2S_ferredoxin-type"/>
</dbReference>
<protein>
    <submittedName>
        <fullName evidence="11">2Fe-2S iron-sulfur cluster-binding protein</fullName>
    </submittedName>
</protein>
<reference evidence="12" key="1">
    <citation type="journal article" date="2019" name="Int. J. Syst. Evol. Microbiol.">
        <title>The Global Catalogue of Microorganisms (GCM) 10K type strain sequencing project: providing services to taxonomists for standard genome sequencing and annotation.</title>
        <authorList>
            <consortium name="The Broad Institute Genomics Platform"/>
            <consortium name="The Broad Institute Genome Sequencing Center for Infectious Disease"/>
            <person name="Wu L."/>
            <person name="Ma J."/>
        </authorList>
    </citation>
    <scope>NUCLEOTIDE SEQUENCE [LARGE SCALE GENOMIC DNA]</scope>
    <source>
        <strain evidence="12">CCUG 60742</strain>
    </source>
</reference>
<dbReference type="PROSITE" id="PS51085">
    <property type="entry name" value="2FE2S_FER_2"/>
    <property type="match status" value="1"/>
</dbReference>
<dbReference type="Gene3D" id="3.40.50.80">
    <property type="entry name" value="Nucleotide-binding domain of ferredoxin-NADP reductase (FNR) module"/>
    <property type="match status" value="1"/>
</dbReference>
<evidence type="ECO:0000259" key="10">
    <source>
        <dbReference type="PROSITE" id="PS51384"/>
    </source>
</evidence>
<proteinExistence type="predicted"/>
<feature type="domain" description="2Fe-2S ferredoxin-type" evidence="9">
    <location>
        <begin position="252"/>
        <end position="340"/>
    </location>
</feature>
<comment type="caution">
    <text evidence="11">The sequence shown here is derived from an EMBL/GenBank/DDBJ whole genome shotgun (WGS) entry which is preliminary data.</text>
</comment>
<dbReference type="PANTHER" id="PTHR47354">
    <property type="entry name" value="NADH OXIDOREDUCTASE HCR"/>
    <property type="match status" value="1"/>
</dbReference>
<dbReference type="Gene3D" id="3.10.20.30">
    <property type="match status" value="1"/>
</dbReference>
<dbReference type="Proteomes" id="UP001597073">
    <property type="component" value="Unassembled WGS sequence"/>
</dbReference>
<evidence type="ECO:0000259" key="9">
    <source>
        <dbReference type="PROSITE" id="PS51085"/>
    </source>
</evidence>
<dbReference type="PROSITE" id="PS51384">
    <property type="entry name" value="FAD_FR"/>
    <property type="match status" value="1"/>
</dbReference>
<accession>A0ABW2ZJF2</accession>
<evidence type="ECO:0000256" key="1">
    <source>
        <dbReference type="ARBA" id="ARBA00001974"/>
    </source>
</evidence>
<evidence type="ECO:0000256" key="3">
    <source>
        <dbReference type="ARBA" id="ARBA00022714"/>
    </source>
</evidence>
<dbReference type="Pfam" id="PF00111">
    <property type="entry name" value="Fer2"/>
    <property type="match status" value="1"/>
</dbReference>
<dbReference type="RefSeq" id="WP_377144021.1">
    <property type="nucleotide sequence ID" value="NZ_JBHTIA010000012.1"/>
</dbReference>